<feature type="binding site" evidence="1">
    <location>
        <position position="138"/>
    </location>
    <ligand>
        <name>Zn(2+)</name>
        <dbReference type="ChEBI" id="CHEBI:29105"/>
    </ligand>
</feature>
<dbReference type="InterPro" id="IPR036390">
    <property type="entry name" value="WH_DNA-bd_sf"/>
</dbReference>
<organism evidence="2 3">
    <name type="scientific">Cesiribacter andamanensis AMV16</name>
    <dbReference type="NCBI Taxonomy" id="1279009"/>
    <lineage>
        <taxon>Bacteria</taxon>
        <taxon>Pseudomonadati</taxon>
        <taxon>Bacteroidota</taxon>
        <taxon>Cytophagia</taxon>
        <taxon>Cytophagales</taxon>
        <taxon>Cesiribacteraceae</taxon>
        <taxon>Cesiribacter</taxon>
    </lineage>
</organism>
<dbReference type="EMBL" id="AODQ01000135">
    <property type="protein sequence ID" value="EMR01212.1"/>
    <property type="molecule type" value="Genomic_DNA"/>
</dbReference>
<dbReference type="AlphaFoldDB" id="M7N1P5"/>
<dbReference type="GO" id="GO:0008270">
    <property type="term" value="F:zinc ion binding"/>
    <property type="evidence" value="ECO:0007669"/>
    <property type="project" value="TreeGrafter"/>
</dbReference>
<feature type="binding site" evidence="1">
    <location>
        <position position="99"/>
    </location>
    <ligand>
        <name>Zn(2+)</name>
        <dbReference type="ChEBI" id="CHEBI:29105"/>
    </ligand>
</feature>
<dbReference type="GO" id="GO:1900376">
    <property type="term" value="P:regulation of secondary metabolite biosynthetic process"/>
    <property type="evidence" value="ECO:0007669"/>
    <property type="project" value="TreeGrafter"/>
</dbReference>
<keyword evidence="1" id="KW-0862">Zinc</keyword>
<evidence type="ECO:0000256" key="1">
    <source>
        <dbReference type="PIRSR" id="PIRSR602481-1"/>
    </source>
</evidence>
<protein>
    <submittedName>
        <fullName evidence="2">Zinc-specific metallo-regulatory protein</fullName>
    </submittedName>
</protein>
<dbReference type="STRING" id="1279009.ADICEAN_03665"/>
<sequence length="144" mass="16325">MEEAKLKHLLRDSGLRYTRQRGEVLHLFRQHDGALTQNELEKKLPEQFDRITLYRILRSFEASGLLHKVLDDSGTTRFALCGTGCSEHEHHDEHVHFRCTHCAKTLCLPQVAIPAIHLPKGYVTSEAKLLIDGLCPSCATVLQN</sequence>
<dbReference type="PANTHER" id="PTHR33202:SF22">
    <property type="entry name" value="HYDROGEN PEROXIDE SENSITIVE REPRESSOR"/>
    <property type="match status" value="1"/>
</dbReference>
<dbReference type="InterPro" id="IPR036388">
    <property type="entry name" value="WH-like_DNA-bd_sf"/>
</dbReference>
<comment type="cofactor">
    <cofactor evidence="1">
        <name>Zn(2+)</name>
        <dbReference type="ChEBI" id="CHEBI:29105"/>
    </cofactor>
    <text evidence="1">Binds 1 zinc ion per subunit.</text>
</comment>
<dbReference type="RefSeq" id="WP_009197045.1">
    <property type="nucleotide sequence ID" value="NZ_AODQ01000135.1"/>
</dbReference>
<feature type="binding site" evidence="1">
    <location>
        <position position="135"/>
    </location>
    <ligand>
        <name>Zn(2+)</name>
        <dbReference type="ChEBI" id="CHEBI:29105"/>
    </ligand>
</feature>
<evidence type="ECO:0000313" key="2">
    <source>
        <dbReference type="EMBL" id="EMR01212.1"/>
    </source>
</evidence>
<dbReference type="Proteomes" id="UP000011910">
    <property type="component" value="Unassembled WGS sequence"/>
</dbReference>
<feature type="binding site" evidence="1">
    <location>
        <position position="102"/>
    </location>
    <ligand>
        <name>Zn(2+)</name>
        <dbReference type="ChEBI" id="CHEBI:29105"/>
    </ligand>
</feature>
<reference evidence="2 3" key="1">
    <citation type="journal article" date="2013" name="Genome Announc.">
        <title>Draft Genome Sequence of Cesiribacter andamanensis Strain AMV16T, Isolated from a Soil Sample from a Mud Volcano in the Andaman Islands, India.</title>
        <authorList>
            <person name="Shivaji S."/>
            <person name="Ara S."/>
            <person name="Begum Z."/>
            <person name="Srinivas T.N."/>
            <person name="Singh A."/>
            <person name="Kumar Pinnaka A."/>
        </authorList>
    </citation>
    <scope>NUCLEOTIDE SEQUENCE [LARGE SCALE GENOMIC DNA]</scope>
    <source>
        <strain evidence="2 3">AMV16</strain>
    </source>
</reference>
<dbReference type="GO" id="GO:0045892">
    <property type="term" value="P:negative regulation of DNA-templated transcription"/>
    <property type="evidence" value="ECO:0007669"/>
    <property type="project" value="TreeGrafter"/>
</dbReference>
<dbReference type="eggNOG" id="COG0735">
    <property type="taxonomic scope" value="Bacteria"/>
</dbReference>
<dbReference type="PANTHER" id="PTHR33202">
    <property type="entry name" value="ZINC UPTAKE REGULATION PROTEIN"/>
    <property type="match status" value="1"/>
</dbReference>
<proteinExistence type="predicted"/>
<keyword evidence="3" id="KW-1185">Reference proteome</keyword>
<dbReference type="SUPFAM" id="SSF46785">
    <property type="entry name" value="Winged helix' DNA-binding domain"/>
    <property type="match status" value="1"/>
</dbReference>
<comment type="caution">
    <text evidence="2">The sequence shown here is derived from an EMBL/GenBank/DDBJ whole genome shotgun (WGS) entry which is preliminary data.</text>
</comment>
<keyword evidence="1" id="KW-0479">Metal-binding</keyword>
<dbReference type="Pfam" id="PF01475">
    <property type="entry name" value="FUR"/>
    <property type="match status" value="1"/>
</dbReference>
<dbReference type="InterPro" id="IPR002481">
    <property type="entry name" value="FUR"/>
</dbReference>
<accession>M7N1P5</accession>
<dbReference type="OrthoDB" id="594893at2"/>
<dbReference type="GO" id="GO:0000976">
    <property type="term" value="F:transcription cis-regulatory region binding"/>
    <property type="evidence" value="ECO:0007669"/>
    <property type="project" value="TreeGrafter"/>
</dbReference>
<dbReference type="GO" id="GO:0003700">
    <property type="term" value="F:DNA-binding transcription factor activity"/>
    <property type="evidence" value="ECO:0007669"/>
    <property type="project" value="InterPro"/>
</dbReference>
<gene>
    <name evidence="2" type="primary">zur</name>
    <name evidence="2" type="ORF">ADICEAN_03665</name>
</gene>
<name>M7N1P5_9BACT</name>
<dbReference type="Gene3D" id="1.10.10.10">
    <property type="entry name" value="Winged helix-like DNA-binding domain superfamily/Winged helix DNA-binding domain"/>
    <property type="match status" value="1"/>
</dbReference>
<evidence type="ECO:0000313" key="3">
    <source>
        <dbReference type="Proteomes" id="UP000011910"/>
    </source>
</evidence>